<dbReference type="GO" id="GO:0009247">
    <property type="term" value="P:glycolipid biosynthetic process"/>
    <property type="evidence" value="ECO:0007669"/>
    <property type="project" value="TreeGrafter"/>
</dbReference>
<comment type="caution">
    <text evidence="1">The sequence shown here is derived from an EMBL/GenBank/DDBJ whole genome shotgun (WGS) entry which is preliminary data.</text>
</comment>
<evidence type="ECO:0008006" key="4">
    <source>
        <dbReference type="Google" id="ProtNLM"/>
    </source>
</evidence>
<evidence type="ECO:0000313" key="2">
    <source>
        <dbReference type="EMBL" id="CAL1155255.1"/>
    </source>
</evidence>
<dbReference type="EMBL" id="CAMXCT030003002">
    <property type="protein sequence ID" value="CAL4789192.1"/>
    <property type="molecule type" value="Genomic_DNA"/>
</dbReference>
<reference evidence="1" key="1">
    <citation type="submission" date="2022-10" db="EMBL/GenBank/DDBJ databases">
        <authorList>
            <person name="Chen Y."/>
            <person name="Dougan E. K."/>
            <person name="Chan C."/>
            <person name="Rhodes N."/>
            <person name="Thang M."/>
        </authorList>
    </citation>
    <scope>NUCLEOTIDE SEQUENCE</scope>
</reference>
<dbReference type="GO" id="GO:0005886">
    <property type="term" value="C:plasma membrane"/>
    <property type="evidence" value="ECO:0007669"/>
    <property type="project" value="TreeGrafter"/>
</dbReference>
<dbReference type="InterPro" id="IPR036291">
    <property type="entry name" value="NAD(P)-bd_dom_sf"/>
</dbReference>
<gene>
    <name evidence="1" type="ORF">C1SCF055_LOCUS27880</name>
</gene>
<dbReference type="PANTHER" id="PTHR12286">
    <property type="entry name" value="SACCHAROPINE DEHYDROGENASE-LIKE OXIDOREDUCTASE"/>
    <property type="match status" value="1"/>
</dbReference>
<evidence type="ECO:0000313" key="1">
    <source>
        <dbReference type="EMBL" id="CAI4001880.1"/>
    </source>
</evidence>
<dbReference type="SUPFAM" id="SSF51735">
    <property type="entry name" value="NAD(P)-binding Rossmann-fold domains"/>
    <property type="match status" value="1"/>
</dbReference>
<dbReference type="EMBL" id="CAMXCT010003002">
    <property type="protein sequence ID" value="CAI4001880.1"/>
    <property type="molecule type" value="Genomic_DNA"/>
</dbReference>
<evidence type="ECO:0000313" key="3">
    <source>
        <dbReference type="Proteomes" id="UP001152797"/>
    </source>
</evidence>
<organism evidence="1">
    <name type="scientific">Cladocopium goreaui</name>
    <dbReference type="NCBI Taxonomy" id="2562237"/>
    <lineage>
        <taxon>Eukaryota</taxon>
        <taxon>Sar</taxon>
        <taxon>Alveolata</taxon>
        <taxon>Dinophyceae</taxon>
        <taxon>Suessiales</taxon>
        <taxon>Symbiodiniaceae</taxon>
        <taxon>Cladocopium</taxon>
    </lineage>
</organism>
<reference evidence="2" key="2">
    <citation type="submission" date="2024-04" db="EMBL/GenBank/DDBJ databases">
        <authorList>
            <person name="Chen Y."/>
            <person name="Shah S."/>
            <person name="Dougan E. K."/>
            <person name="Thang M."/>
            <person name="Chan C."/>
        </authorList>
    </citation>
    <scope>NUCLEOTIDE SEQUENCE [LARGE SCALE GENOMIC DNA]</scope>
</reference>
<dbReference type="Gene3D" id="3.40.50.720">
    <property type="entry name" value="NAD(P)-binding Rossmann-like Domain"/>
    <property type="match status" value="1"/>
</dbReference>
<dbReference type="OrthoDB" id="10268090at2759"/>
<sequence length="522" mass="57446">MAPYDASEEVAPPFQTLYFSDEFMSKFQPLASANRRLKEDKNDKEAQKMYDEYFPMYKNYDWCSTWDGNKYDLVFYGVSGYTGYLMMEYLKRVSLKRNPEPFTFAFAGRTPSRVADLRDREFAGTQWENTPVLQMSYDDPYSVIDLVKSARCVINVAGPYMLTQGELMIDCCISMGVHYCDISGEIPWSRRITPLNTYAQRNKAFIIPSAASAGGFPDLCTFLCAKKAHEDYGEDLRKAICYVNGGGAIATASGGTLKTRATMAAGGDETRKMMGDPYALGGFVPDRDRHGIKYCNIEFGTGKVTTKVRAEDLDANMSKISEDKHLGIWRGPNVYSYFDTRIVRRSNMLLADMGGSPYGKSLNFLQFSVLPTEMLLQQKGGGGGAGGGIGAGAGGGGGGGSVEAERKALEAKGVYYKAGDGPPLEELDDAWSAWFLWSQTEKGHEIKCDFIGRDGYFETARIAVETAMTLVFDQPNLPFPGGVLTPAVACGEALARRLIHSGVKFSMGEWHGVEEFNPPPNP</sequence>
<dbReference type="EMBL" id="CAMXCT020003002">
    <property type="protein sequence ID" value="CAL1155255.1"/>
    <property type="molecule type" value="Genomic_DNA"/>
</dbReference>
<dbReference type="Proteomes" id="UP001152797">
    <property type="component" value="Unassembled WGS sequence"/>
</dbReference>
<protein>
    <recommendedName>
        <fullName evidence="4">Saccharopine dehydrogenase NADP binding domain-containing protein</fullName>
    </recommendedName>
</protein>
<dbReference type="GO" id="GO:0005739">
    <property type="term" value="C:mitochondrion"/>
    <property type="evidence" value="ECO:0007669"/>
    <property type="project" value="TreeGrafter"/>
</dbReference>
<dbReference type="PANTHER" id="PTHR12286:SF5">
    <property type="entry name" value="SACCHAROPINE DEHYDROGENASE-LIKE OXIDOREDUCTASE"/>
    <property type="match status" value="1"/>
</dbReference>
<dbReference type="InterPro" id="IPR051276">
    <property type="entry name" value="Saccharopine_DH-like_oxidrdct"/>
</dbReference>
<accession>A0A9P1D260</accession>
<keyword evidence="3" id="KW-1185">Reference proteome</keyword>
<proteinExistence type="predicted"/>
<name>A0A9P1D260_9DINO</name>
<dbReference type="AlphaFoldDB" id="A0A9P1D260"/>
<dbReference type="GO" id="GO:0005811">
    <property type="term" value="C:lipid droplet"/>
    <property type="evidence" value="ECO:0007669"/>
    <property type="project" value="TreeGrafter"/>
</dbReference>